<reference evidence="8 9" key="1">
    <citation type="submission" date="2019-04" db="EMBL/GenBank/DDBJ databases">
        <title>Genome sequencing of Clostridium botulinum Groups I-IV and Clostridium butyricum.</title>
        <authorList>
            <person name="Brunt J."/>
            <person name="Van Vliet A.H.M."/>
            <person name="Stringer S.C."/>
            <person name="Carter A.T."/>
            <person name="Peck M.W."/>
        </authorList>
    </citation>
    <scope>NUCLEOTIDE SEQUENCE [LARGE SCALE GENOMIC DNA]</scope>
    <source>
        <strain evidence="8 9">IFR 18/094</strain>
    </source>
</reference>
<feature type="domain" description="Heat-inducible transcription repressor HrcA C-terminal" evidence="7">
    <location>
        <begin position="104"/>
        <end position="321"/>
    </location>
</feature>
<dbReference type="InterPro" id="IPR036388">
    <property type="entry name" value="WH-like_DNA-bd_sf"/>
</dbReference>
<dbReference type="InterPro" id="IPR002571">
    <property type="entry name" value="HrcA"/>
</dbReference>
<dbReference type="Gene3D" id="1.10.10.10">
    <property type="entry name" value="Winged helix-like DNA-binding domain superfamily/Winged helix DNA-binding domain"/>
    <property type="match status" value="1"/>
</dbReference>
<keyword evidence="9" id="KW-1185">Reference proteome</keyword>
<dbReference type="SUPFAM" id="SSF46785">
    <property type="entry name" value="Winged helix' DNA-binding domain"/>
    <property type="match status" value="1"/>
</dbReference>
<protein>
    <recommendedName>
        <fullName evidence="6">Heat-inducible transcription repressor HrcA</fullName>
    </recommendedName>
</protein>
<dbReference type="GO" id="GO:0045892">
    <property type="term" value="P:negative regulation of DNA-templated transcription"/>
    <property type="evidence" value="ECO:0007669"/>
    <property type="project" value="UniProtKB-UniRule"/>
</dbReference>
<dbReference type="InterPro" id="IPR036390">
    <property type="entry name" value="WH_DNA-bd_sf"/>
</dbReference>
<dbReference type="OrthoDB" id="9783139at2"/>
<evidence type="ECO:0000256" key="4">
    <source>
        <dbReference type="ARBA" id="ARBA00023163"/>
    </source>
</evidence>
<evidence type="ECO:0000259" key="7">
    <source>
        <dbReference type="Pfam" id="PF01628"/>
    </source>
</evidence>
<gene>
    <name evidence="6 8" type="primary">hrcA</name>
    <name evidence="8" type="ORF">FDF74_00570</name>
</gene>
<comment type="caution">
    <text evidence="8">The sequence shown here is derived from an EMBL/GenBank/DDBJ whole genome shotgun (WGS) entry which is preliminary data.</text>
</comment>
<dbReference type="GO" id="GO:0003677">
    <property type="term" value="F:DNA binding"/>
    <property type="evidence" value="ECO:0007669"/>
    <property type="project" value="InterPro"/>
</dbReference>
<comment type="similarity">
    <text evidence="6">Belongs to the HrcA family.</text>
</comment>
<dbReference type="InterPro" id="IPR029016">
    <property type="entry name" value="GAF-like_dom_sf"/>
</dbReference>
<comment type="function">
    <text evidence="5 6">Negative regulator of class I heat shock genes (grpE-dnaK-dnaJ and groELS operons). Prevents heat-shock induction of these operons.</text>
</comment>
<dbReference type="HAMAP" id="MF_00081">
    <property type="entry name" value="HrcA"/>
    <property type="match status" value="1"/>
</dbReference>
<dbReference type="SUPFAM" id="SSF55781">
    <property type="entry name" value="GAF domain-like"/>
    <property type="match status" value="1"/>
</dbReference>
<dbReference type="NCBIfam" id="TIGR00331">
    <property type="entry name" value="hrcA"/>
    <property type="match status" value="1"/>
</dbReference>
<keyword evidence="4 6" id="KW-0804">Transcription</keyword>
<evidence type="ECO:0000256" key="3">
    <source>
        <dbReference type="ARBA" id="ARBA00023016"/>
    </source>
</evidence>
<dbReference type="Proteomes" id="UP000473885">
    <property type="component" value="Unassembled WGS sequence"/>
</dbReference>
<evidence type="ECO:0000256" key="5">
    <source>
        <dbReference type="ARBA" id="ARBA00055319"/>
    </source>
</evidence>
<keyword evidence="1 6" id="KW-0678">Repressor</keyword>
<evidence type="ECO:0000313" key="8">
    <source>
        <dbReference type="EMBL" id="NEZ45699.1"/>
    </source>
</evidence>
<sequence length="343" mass="38821">MDERKIKILHAIINDYINTGEPIGSRTIAKKYDLGVSSATIRNEMADLEDMGYLEQIHSSSGRRPSDRGYRLYVDKLMTLCRLSEYDEKLIKDSLINSELYEVDKLIRQSISLLSELTNLTCLVRTPSMERSNLKSLQIVKVDENHLLLVIITDSGVIRNNILRIKNNLDNDGILKLNNILNSRLRGLNLRQINTELIYELKNTLLGYDVIFNSIILSVYDMLTEIEGEKIYMEGATNIFNYVEYNDVSRAKEFLSMLDDKSKLDMLLNVDSGMSVKIGAENFIEDARNCSVISAVYSIGRKPIGTIGVIGPTRIPYGKVISTVATIVKEINLNLTKDKNIDI</sequence>
<dbReference type="Gene3D" id="3.30.450.40">
    <property type="match status" value="1"/>
</dbReference>
<dbReference type="PANTHER" id="PTHR34824:SF1">
    <property type="entry name" value="HEAT-INDUCIBLE TRANSCRIPTION REPRESSOR HRCA"/>
    <property type="match status" value="1"/>
</dbReference>
<dbReference type="InterPro" id="IPR021153">
    <property type="entry name" value="HrcA_C"/>
</dbReference>
<dbReference type="FunFam" id="1.10.10.10:FF:000049">
    <property type="entry name" value="Heat-inducible transcription repressor HrcA"/>
    <property type="match status" value="1"/>
</dbReference>
<organism evidence="8 9">
    <name type="scientific">Clostridium niameyense</name>
    <dbReference type="NCBI Taxonomy" id="1622073"/>
    <lineage>
        <taxon>Bacteria</taxon>
        <taxon>Bacillati</taxon>
        <taxon>Bacillota</taxon>
        <taxon>Clostridia</taxon>
        <taxon>Eubacteriales</taxon>
        <taxon>Clostridiaceae</taxon>
        <taxon>Clostridium</taxon>
    </lineage>
</organism>
<keyword evidence="3 6" id="KW-0346">Stress response</keyword>
<dbReference type="PANTHER" id="PTHR34824">
    <property type="entry name" value="HEAT-INDUCIBLE TRANSCRIPTION REPRESSOR HRCA"/>
    <property type="match status" value="1"/>
</dbReference>
<name>A0A6M0R7V9_9CLOT</name>
<proteinExistence type="inferred from homology"/>
<evidence type="ECO:0000256" key="2">
    <source>
        <dbReference type="ARBA" id="ARBA00023015"/>
    </source>
</evidence>
<evidence type="ECO:0000313" key="9">
    <source>
        <dbReference type="Proteomes" id="UP000473885"/>
    </source>
</evidence>
<dbReference type="InterPro" id="IPR023120">
    <property type="entry name" value="WHTH_transcript_rep_HrcA_IDD"/>
</dbReference>
<dbReference type="RefSeq" id="WP_050606818.1">
    <property type="nucleotide sequence ID" value="NZ_CABKUB010000006.1"/>
</dbReference>
<dbReference type="Gene3D" id="3.30.390.60">
    <property type="entry name" value="Heat-inducible transcription repressor hrca homolog, domain 3"/>
    <property type="match status" value="1"/>
</dbReference>
<dbReference type="AlphaFoldDB" id="A0A6M0R7V9"/>
<keyword evidence="2 6" id="KW-0805">Transcription regulation</keyword>
<dbReference type="Pfam" id="PF01628">
    <property type="entry name" value="HrcA"/>
    <property type="match status" value="1"/>
</dbReference>
<evidence type="ECO:0000256" key="1">
    <source>
        <dbReference type="ARBA" id="ARBA00022491"/>
    </source>
</evidence>
<dbReference type="EMBL" id="SXDP01000001">
    <property type="protein sequence ID" value="NEZ45699.1"/>
    <property type="molecule type" value="Genomic_DNA"/>
</dbReference>
<dbReference type="PIRSF" id="PIRSF005485">
    <property type="entry name" value="HrcA"/>
    <property type="match status" value="1"/>
</dbReference>
<accession>A0A6M0R7V9</accession>
<evidence type="ECO:0000256" key="6">
    <source>
        <dbReference type="HAMAP-Rule" id="MF_00081"/>
    </source>
</evidence>